<dbReference type="PANTHER" id="PTHR31760">
    <property type="entry name" value="S-ADENOSYL-L-METHIONINE-DEPENDENT METHYLTRANSFERASES SUPERFAMILY PROTEIN"/>
    <property type="match status" value="1"/>
</dbReference>
<evidence type="ECO:0000256" key="3">
    <source>
        <dbReference type="ARBA" id="ARBA00022603"/>
    </source>
</evidence>
<dbReference type="Proteomes" id="UP000501452">
    <property type="component" value="Chromosome"/>
</dbReference>
<keyword evidence="1 6" id="KW-0963">Cytoplasm</keyword>
<dbReference type="Pfam" id="PF02527">
    <property type="entry name" value="GidB"/>
    <property type="match status" value="1"/>
</dbReference>
<feature type="binding site" evidence="6">
    <location>
        <begin position="128"/>
        <end position="129"/>
    </location>
    <ligand>
        <name>S-adenosyl-L-methionine</name>
        <dbReference type="ChEBI" id="CHEBI:59789"/>
    </ligand>
</feature>
<dbReference type="Gene3D" id="3.40.50.150">
    <property type="entry name" value="Vaccinia Virus protein VP39"/>
    <property type="match status" value="1"/>
</dbReference>
<dbReference type="AlphaFoldDB" id="A0A6G8QES6"/>
<evidence type="ECO:0000256" key="2">
    <source>
        <dbReference type="ARBA" id="ARBA00022552"/>
    </source>
</evidence>
<gene>
    <name evidence="6 7" type="primary">rsmG</name>
    <name evidence="7" type="ORF">GBA63_21630</name>
</gene>
<feature type="binding site" evidence="6">
    <location>
        <position position="77"/>
    </location>
    <ligand>
        <name>S-adenosyl-L-methionine</name>
        <dbReference type="ChEBI" id="CHEBI:59789"/>
    </ligand>
</feature>
<dbReference type="EMBL" id="CP045119">
    <property type="protein sequence ID" value="QIN84953.1"/>
    <property type="molecule type" value="Genomic_DNA"/>
</dbReference>
<evidence type="ECO:0000256" key="6">
    <source>
        <dbReference type="HAMAP-Rule" id="MF_00074"/>
    </source>
</evidence>
<feature type="binding site" evidence="6">
    <location>
        <position position="82"/>
    </location>
    <ligand>
        <name>S-adenosyl-L-methionine</name>
        <dbReference type="ChEBI" id="CHEBI:59789"/>
    </ligand>
</feature>
<sequence>MSAVETFGKQLIAWGIDLPAGTEMRLYEFAGLLGSYDAANVIGTRELDRIFLEHVLDSMSCLLFPGMKSATRVADVGSGGGLPAVPLAVALPDVKFTLLESTGKKATFLRHTAEKLGLSNVEVVNERVESVGHDPLRRATQDVCTVRAVAKLPVLAEYCLPLLEMGGHVVSMKGQMSDEEYEEGERAARLLGGIVLQTIEVPILAELEQKTRRLIVLKKVEETPDAYPRRVGTPAKKPLGRA</sequence>
<proteinExistence type="inferred from homology"/>
<evidence type="ECO:0000256" key="4">
    <source>
        <dbReference type="ARBA" id="ARBA00022679"/>
    </source>
</evidence>
<dbReference type="KEGG" id="rub:GBA63_21630"/>
<reference evidence="7 8" key="1">
    <citation type="submission" date="2019-10" db="EMBL/GenBank/DDBJ databases">
        <title>Rubrobacter sp nov SCSIO 52090 isolated from a deep-sea sediment in the South China Sea.</title>
        <authorList>
            <person name="Chen R.W."/>
        </authorList>
    </citation>
    <scope>NUCLEOTIDE SEQUENCE [LARGE SCALE GENOMIC DNA]</scope>
    <source>
        <strain evidence="7 8">SCSIO 52909</strain>
    </source>
</reference>
<dbReference type="GO" id="GO:0070043">
    <property type="term" value="F:rRNA (guanine-N7-)-methyltransferase activity"/>
    <property type="evidence" value="ECO:0007669"/>
    <property type="project" value="UniProtKB-UniRule"/>
</dbReference>
<evidence type="ECO:0000256" key="1">
    <source>
        <dbReference type="ARBA" id="ARBA00022490"/>
    </source>
</evidence>
<comment type="function">
    <text evidence="6">Specifically methylates the N7 position of a guanine in 16S rRNA.</text>
</comment>
<dbReference type="PIRSF" id="PIRSF003078">
    <property type="entry name" value="GidB"/>
    <property type="match status" value="1"/>
</dbReference>
<dbReference type="InterPro" id="IPR003682">
    <property type="entry name" value="rRNA_ssu_MeTfrase_G"/>
</dbReference>
<comment type="similarity">
    <text evidence="6">Belongs to the methyltransferase superfamily. RNA methyltransferase RsmG family.</text>
</comment>
<name>A0A6G8QES6_9ACTN</name>
<dbReference type="SUPFAM" id="SSF53335">
    <property type="entry name" value="S-adenosyl-L-methionine-dependent methyltransferases"/>
    <property type="match status" value="1"/>
</dbReference>
<dbReference type="HAMAP" id="MF_00074">
    <property type="entry name" value="16SrRNA_methyltr_G"/>
    <property type="match status" value="1"/>
</dbReference>
<protein>
    <recommendedName>
        <fullName evidence="6">Ribosomal RNA small subunit methyltransferase G</fullName>
        <ecNumber evidence="6">2.1.1.-</ecNumber>
    </recommendedName>
    <alternativeName>
        <fullName evidence="6">16S rRNA 7-methylguanosine methyltransferase</fullName>
        <shortName evidence="6">16S rRNA m7G methyltransferase</shortName>
    </alternativeName>
</protein>
<feature type="binding site" evidence="6">
    <location>
        <begin position="100"/>
        <end position="102"/>
    </location>
    <ligand>
        <name>S-adenosyl-L-methionine</name>
        <dbReference type="ChEBI" id="CHEBI:59789"/>
    </ligand>
</feature>
<dbReference type="PANTHER" id="PTHR31760:SF0">
    <property type="entry name" value="S-ADENOSYL-L-METHIONINE-DEPENDENT METHYLTRANSFERASES SUPERFAMILY PROTEIN"/>
    <property type="match status" value="1"/>
</dbReference>
<comment type="subcellular location">
    <subcellularLocation>
        <location evidence="6">Cytoplasm</location>
    </subcellularLocation>
</comment>
<keyword evidence="2 6" id="KW-0698">rRNA processing</keyword>
<keyword evidence="3 6" id="KW-0489">Methyltransferase</keyword>
<keyword evidence="8" id="KW-1185">Reference proteome</keyword>
<keyword evidence="5 6" id="KW-0949">S-adenosyl-L-methionine</keyword>
<evidence type="ECO:0000313" key="8">
    <source>
        <dbReference type="Proteomes" id="UP000501452"/>
    </source>
</evidence>
<accession>A0A6G8QES6</accession>
<evidence type="ECO:0000256" key="5">
    <source>
        <dbReference type="ARBA" id="ARBA00022691"/>
    </source>
</evidence>
<dbReference type="EC" id="2.1.1.-" evidence="6"/>
<dbReference type="GO" id="GO:0005829">
    <property type="term" value="C:cytosol"/>
    <property type="evidence" value="ECO:0007669"/>
    <property type="project" value="TreeGrafter"/>
</dbReference>
<evidence type="ECO:0000313" key="7">
    <source>
        <dbReference type="EMBL" id="QIN84953.1"/>
    </source>
</evidence>
<dbReference type="InterPro" id="IPR029063">
    <property type="entry name" value="SAM-dependent_MTases_sf"/>
</dbReference>
<dbReference type="RefSeq" id="WP_166179646.1">
    <property type="nucleotide sequence ID" value="NZ_CP045119.1"/>
</dbReference>
<feature type="binding site" evidence="6">
    <location>
        <position position="147"/>
    </location>
    <ligand>
        <name>S-adenosyl-L-methionine</name>
        <dbReference type="ChEBI" id="CHEBI:59789"/>
    </ligand>
</feature>
<dbReference type="NCBIfam" id="TIGR00138">
    <property type="entry name" value="rsmG_gidB"/>
    <property type="match status" value="1"/>
</dbReference>
<keyword evidence="4 6" id="KW-0808">Transferase</keyword>
<organism evidence="7 8">
    <name type="scientific">Rubrobacter tropicus</name>
    <dbReference type="NCBI Taxonomy" id="2653851"/>
    <lineage>
        <taxon>Bacteria</taxon>
        <taxon>Bacillati</taxon>
        <taxon>Actinomycetota</taxon>
        <taxon>Rubrobacteria</taxon>
        <taxon>Rubrobacterales</taxon>
        <taxon>Rubrobacteraceae</taxon>
        <taxon>Rubrobacter</taxon>
    </lineage>
</organism>